<accession>A0ABR9L4Y4</accession>
<dbReference type="PANTHER" id="PTHR43563">
    <property type="entry name" value="AMINE OXIDASE"/>
    <property type="match status" value="1"/>
</dbReference>
<dbReference type="Gene3D" id="3.50.50.60">
    <property type="entry name" value="FAD/NAD(P)-binding domain"/>
    <property type="match status" value="1"/>
</dbReference>
<gene>
    <name evidence="6" type="ORF">H4W30_002642</name>
</gene>
<dbReference type="SUPFAM" id="SSF54373">
    <property type="entry name" value="FAD-linked reductases, C-terminal domain"/>
    <property type="match status" value="1"/>
</dbReference>
<dbReference type="Proteomes" id="UP000656548">
    <property type="component" value="Unassembled WGS sequence"/>
</dbReference>
<dbReference type="GO" id="GO:0097621">
    <property type="term" value="F:monoamine oxidase activity"/>
    <property type="evidence" value="ECO:0007669"/>
    <property type="project" value="UniProtKB-EC"/>
</dbReference>
<name>A0ABR9L4Y4_9PSEU</name>
<dbReference type="EC" id="1.4.3.4" evidence="6"/>
<comment type="cofactor">
    <cofactor evidence="1">
        <name>FAD</name>
        <dbReference type="ChEBI" id="CHEBI:57692"/>
    </cofactor>
</comment>
<organism evidence="6 7">
    <name type="scientific">Amycolatopsis roodepoortensis</name>
    <dbReference type="NCBI Taxonomy" id="700274"/>
    <lineage>
        <taxon>Bacteria</taxon>
        <taxon>Bacillati</taxon>
        <taxon>Actinomycetota</taxon>
        <taxon>Actinomycetes</taxon>
        <taxon>Pseudonocardiales</taxon>
        <taxon>Pseudonocardiaceae</taxon>
        <taxon>Amycolatopsis</taxon>
    </lineage>
</organism>
<evidence type="ECO:0000256" key="1">
    <source>
        <dbReference type="ARBA" id="ARBA00001974"/>
    </source>
</evidence>
<evidence type="ECO:0000313" key="6">
    <source>
        <dbReference type="EMBL" id="MBE1575595.1"/>
    </source>
</evidence>
<keyword evidence="3 6" id="KW-0560">Oxidoreductase</keyword>
<feature type="region of interest" description="Disordered" evidence="4">
    <location>
        <begin position="373"/>
        <end position="395"/>
    </location>
</feature>
<dbReference type="InterPro" id="IPR036188">
    <property type="entry name" value="FAD/NAD-bd_sf"/>
</dbReference>
<evidence type="ECO:0000259" key="5">
    <source>
        <dbReference type="Pfam" id="PF01593"/>
    </source>
</evidence>
<reference evidence="6 7" key="1">
    <citation type="submission" date="2020-10" db="EMBL/GenBank/DDBJ databases">
        <title>Sequencing the genomes of 1000 actinobacteria strains.</title>
        <authorList>
            <person name="Klenk H.-P."/>
        </authorList>
    </citation>
    <scope>NUCLEOTIDE SEQUENCE [LARGE SCALE GENOMIC DNA]</scope>
    <source>
        <strain evidence="6 7">DSM 46661</strain>
    </source>
</reference>
<dbReference type="RefSeq" id="WP_192743079.1">
    <property type="nucleotide sequence ID" value="NZ_JADBEJ010000004.1"/>
</dbReference>
<dbReference type="InterPro" id="IPR050703">
    <property type="entry name" value="Flavin_MAO"/>
</dbReference>
<dbReference type="PANTHER" id="PTHR43563:SF1">
    <property type="entry name" value="AMINE OXIDASE [FLAVIN-CONTAINING] B"/>
    <property type="match status" value="1"/>
</dbReference>
<evidence type="ECO:0000313" key="7">
    <source>
        <dbReference type="Proteomes" id="UP000656548"/>
    </source>
</evidence>
<dbReference type="EMBL" id="JADBEJ010000004">
    <property type="protein sequence ID" value="MBE1575595.1"/>
    <property type="molecule type" value="Genomic_DNA"/>
</dbReference>
<dbReference type="PRINTS" id="PR00757">
    <property type="entry name" value="AMINEOXDASEF"/>
</dbReference>
<evidence type="ECO:0000256" key="4">
    <source>
        <dbReference type="SAM" id="MobiDB-lite"/>
    </source>
</evidence>
<feature type="domain" description="Amine oxidase" evidence="5">
    <location>
        <begin position="12"/>
        <end position="424"/>
    </location>
</feature>
<evidence type="ECO:0000256" key="2">
    <source>
        <dbReference type="ARBA" id="ARBA00005995"/>
    </source>
</evidence>
<comment type="similarity">
    <text evidence="2">Belongs to the flavin monoamine oxidase family.</text>
</comment>
<sequence>MDTTVVVVGAGLSGLVAARALHRRGVEVVVLEAADRIGGRVLGETTVLGSRLDLGGQWIGADHHRVRALAAEFGATEFPMRTGTLPGLIEAGKRVPLWSPALWLAGLALAAAGVLARTGTPKRWNRTTLASVLRAVPGRQARGLLEAVASVSWTADLDRFSVEAMTRMIRAQGGLRTMLSTAGGAQEALLAESMGALVDGLAAELGPRVRTGSAVTSIVRDGDGVTVRTGTDRLRAAKAVIAVPPPVAARISHEPTLPRPRLDLEKNTYMGLVHKAIAVYERPFWRERANGELVVLDGLGHAVFDTTAPGGPGHLCVLVGGPRARRLDGLDAAARRDALLRPLVPHLGSAVLEPVGWHEKAWHLDEHAGGGYTALPAPGATDGFPPLSSTPAGHLHWAGSETAREHPGYLDGAIEAGERAAREVAEALG</sequence>
<protein>
    <submittedName>
        <fullName evidence="6">Monoamine oxidase</fullName>
        <ecNumber evidence="6">1.4.3.4</ecNumber>
    </submittedName>
</protein>
<evidence type="ECO:0000256" key="3">
    <source>
        <dbReference type="ARBA" id="ARBA00023002"/>
    </source>
</evidence>
<dbReference type="SUPFAM" id="SSF51905">
    <property type="entry name" value="FAD/NAD(P)-binding domain"/>
    <property type="match status" value="1"/>
</dbReference>
<keyword evidence="7" id="KW-1185">Reference proteome</keyword>
<proteinExistence type="inferred from homology"/>
<dbReference type="InterPro" id="IPR001613">
    <property type="entry name" value="Flavin_amine_oxidase"/>
</dbReference>
<comment type="caution">
    <text evidence="6">The sequence shown here is derived from an EMBL/GenBank/DDBJ whole genome shotgun (WGS) entry which is preliminary data.</text>
</comment>
<dbReference type="Pfam" id="PF01593">
    <property type="entry name" value="Amino_oxidase"/>
    <property type="match status" value="1"/>
</dbReference>
<dbReference type="InterPro" id="IPR002937">
    <property type="entry name" value="Amino_oxidase"/>
</dbReference>